<dbReference type="PIRSF" id="PIRSF016642">
    <property type="entry name" value="UCP016642"/>
    <property type="match status" value="1"/>
</dbReference>
<dbReference type="InterPro" id="IPR015834">
    <property type="entry name" value="UCP016642"/>
</dbReference>
<dbReference type="InterPro" id="IPR029062">
    <property type="entry name" value="Class_I_gatase-like"/>
</dbReference>
<evidence type="ECO:0000313" key="4">
    <source>
        <dbReference type="Proteomes" id="UP001174315"/>
    </source>
</evidence>
<organism evidence="3 4">
    <name type="scientific">Stenotrophomonas indicatrix</name>
    <dbReference type="NCBI Taxonomy" id="2045451"/>
    <lineage>
        <taxon>Bacteria</taxon>
        <taxon>Pseudomonadati</taxon>
        <taxon>Pseudomonadota</taxon>
        <taxon>Gammaproteobacteria</taxon>
        <taxon>Lysobacterales</taxon>
        <taxon>Lysobacteraceae</taxon>
        <taxon>Stenotrophomonas</taxon>
    </lineage>
</organism>
<evidence type="ECO:0000256" key="1">
    <source>
        <dbReference type="SAM" id="SignalP"/>
    </source>
</evidence>
<feature type="chain" id="PRO_5047178114" evidence="1">
    <location>
        <begin position="21"/>
        <end position="244"/>
    </location>
</feature>
<proteinExistence type="predicted"/>
<sequence>MAKYLWAGILLTSLLPVSGAALSSTLPRIAVYRGDAGCDDCSETVRRSIEKSGKYQVEYVGSDEPLDVTSENLKRFDLYIQPGGGQNIPAALRALGKQRSNAIREYVDQGGHYLGLCMGAYLADANNLALIDEELDSAVNRPGFPVHSIVDDSVAVEWLGHQDQIFFQDGPYFPESPSPGFKALGHYKNGDVSAAAYRYGSGKVVLTGPHPEASRAWFEQAEIPVNQMPRSDVMGNILAEALAR</sequence>
<dbReference type="SUPFAM" id="SSF52317">
    <property type="entry name" value="Class I glutamine amidotransferase-like"/>
    <property type="match status" value="1"/>
</dbReference>
<dbReference type="Proteomes" id="UP001174315">
    <property type="component" value="Unassembled WGS sequence"/>
</dbReference>
<comment type="caution">
    <text evidence="3">The sequence shown here is derived from an EMBL/GenBank/DDBJ whole genome shotgun (WGS) entry which is preliminary data.</text>
</comment>
<keyword evidence="4" id="KW-1185">Reference proteome</keyword>
<protein>
    <submittedName>
        <fullName evidence="3">BPL-N domain-containing protein</fullName>
    </submittedName>
</protein>
<evidence type="ECO:0000313" key="3">
    <source>
        <dbReference type="EMBL" id="MDN8667805.1"/>
    </source>
</evidence>
<keyword evidence="1" id="KW-0732">Signal</keyword>
<dbReference type="Gene3D" id="3.40.50.880">
    <property type="match status" value="1"/>
</dbReference>
<dbReference type="Pfam" id="PF09825">
    <property type="entry name" value="BPL_N"/>
    <property type="match status" value="1"/>
</dbReference>
<dbReference type="EMBL" id="JAUKNN010000001">
    <property type="protein sequence ID" value="MDN8667805.1"/>
    <property type="molecule type" value="Genomic_DNA"/>
</dbReference>
<accession>A0ABT8Q7J5</accession>
<feature type="domain" description="Biotin-protein ligase N-terminal" evidence="2">
    <location>
        <begin position="40"/>
        <end position="124"/>
    </location>
</feature>
<dbReference type="InterPro" id="IPR019197">
    <property type="entry name" value="Biotin-prot_ligase_N"/>
</dbReference>
<feature type="signal peptide" evidence="1">
    <location>
        <begin position="1"/>
        <end position="20"/>
    </location>
</feature>
<gene>
    <name evidence="3" type="ORF">Q0S36_00470</name>
</gene>
<dbReference type="RefSeq" id="WP_165780894.1">
    <property type="nucleotide sequence ID" value="NZ_CBCSJV010000002.1"/>
</dbReference>
<dbReference type="PROSITE" id="PS51273">
    <property type="entry name" value="GATASE_TYPE_1"/>
    <property type="match status" value="1"/>
</dbReference>
<name>A0ABT8Q7J5_9GAMM</name>
<reference evidence="3" key="1">
    <citation type="submission" date="2023-07" db="EMBL/GenBank/DDBJ databases">
        <title>Stenotrophomonas isolates from soil.</title>
        <authorList>
            <person name="Sharma V."/>
            <person name="Zur-Pinska J."/>
            <person name="Hay A.G."/>
        </authorList>
    </citation>
    <scope>NUCLEOTIDE SEQUENCE</scope>
    <source>
        <strain evidence="3">C2</strain>
    </source>
</reference>
<evidence type="ECO:0000259" key="2">
    <source>
        <dbReference type="Pfam" id="PF09825"/>
    </source>
</evidence>